<dbReference type="AlphaFoldDB" id="A0A1X9LQR9"/>
<reference evidence="1 2" key="1">
    <citation type="submission" date="2017-04" db="EMBL/GenBank/DDBJ databases">
        <authorList>
            <person name="Afonso C.L."/>
            <person name="Miller P.J."/>
            <person name="Scott M.A."/>
            <person name="Spackman E."/>
            <person name="Goraichik I."/>
            <person name="Dimitrov K.M."/>
            <person name="Suarez D.L."/>
            <person name="Swayne D.E."/>
        </authorList>
    </citation>
    <scope>NUCLEOTIDE SEQUENCE [LARGE SCALE GENOMIC DNA]</scope>
    <source>
        <strain evidence="2">XA(T)</strain>
    </source>
</reference>
<keyword evidence="2" id="KW-1185">Reference proteome</keyword>
<accession>A0A1X9LQR9</accession>
<protein>
    <submittedName>
        <fullName evidence="1">Uncharacterized protein</fullName>
    </submittedName>
</protein>
<dbReference type="RefSeq" id="WP_085020930.1">
    <property type="nucleotide sequence ID" value="NZ_BMHD01000001.1"/>
</dbReference>
<evidence type="ECO:0000313" key="2">
    <source>
        <dbReference type="Proteomes" id="UP000192775"/>
    </source>
</evidence>
<dbReference type="KEGG" id="cphy:B5808_17370"/>
<sequence length="177" mass="18815">MTQATPTGEQAAVQVLREQVKELERAVLVFPVLLIEALLAFSLILPFLTDTVDGEDETVNLFTFTGALLGPGSDGETDGVDMLFGIAYLVLIAVIIGTMIAVAVSLQRETSRAGRVTFAAFAGLLIAGTAGAWLTLAPTLGEYNPPTVEVALPLLSLATVLTAVYAFLPILRRIRER</sequence>
<evidence type="ECO:0000313" key="1">
    <source>
        <dbReference type="EMBL" id="ARJ06792.1"/>
    </source>
</evidence>
<dbReference type="EMBL" id="CP020715">
    <property type="protein sequence ID" value="ARJ06792.1"/>
    <property type="molecule type" value="Genomic_DNA"/>
</dbReference>
<dbReference type="Proteomes" id="UP000192775">
    <property type="component" value="Chromosome"/>
</dbReference>
<organism evidence="1 2">
    <name type="scientific">Cnuibacter physcomitrellae</name>
    <dbReference type="NCBI Taxonomy" id="1619308"/>
    <lineage>
        <taxon>Bacteria</taxon>
        <taxon>Bacillati</taxon>
        <taxon>Actinomycetota</taxon>
        <taxon>Actinomycetes</taxon>
        <taxon>Micrococcales</taxon>
        <taxon>Microbacteriaceae</taxon>
        <taxon>Cnuibacter</taxon>
    </lineage>
</organism>
<name>A0A1X9LQR9_9MICO</name>
<gene>
    <name evidence="1" type="ORF">B5808_17370</name>
</gene>
<proteinExistence type="predicted"/>